<evidence type="ECO:0000313" key="2">
    <source>
        <dbReference type="Proteomes" id="UP000183371"/>
    </source>
</evidence>
<evidence type="ECO:0000313" key="1">
    <source>
        <dbReference type="EMBL" id="SFU07028.1"/>
    </source>
</evidence>
<accession>A0A1I7D5Q4</accession>
<keyword evidence="2" id="KW-1185">Reference proteome</keyword>
<sequence>MKRTQISLSKLRDIGWAEWDPIGLLDSDEQWDQQSFADEYDTYLMQAVARLRQGASENEVISYLIDIERDYMGMGMQQDTTSRATRTVRRVQQDLEILAEVT</sequence>
<name>A0A1I7D5Q4_9HYPH</name>
<reference evidence="2" key="1">
    <citation type="submission" date="2016-10" db="EMBL/GenBank/DDBJ databases">
        <authorList>
            <person name="Varghese N."/>
            <person name="Submissions S."/>
        </authorList>
    </citation>
    <scope>NUCLEOTIDE SEQUENCE [LARGE SCALE GENOMIC DNA]</scope>
    <source>
        <strain evidence="2">DSM 17465</strain>
    </source>
</reference>
<dbReference type="RefSeq" id="WP_054783835.1">
    <property type="nucleotide sequence ID" value="NZ_FPBD01000007.1"/>
</dbReference>
<dbReference type="AlphaFoldDB" id="A0A1I7D5Q4"/>
<proteinExistence type="predicted"/>
<organism evidence="1 2">
    <name type="scientific">Pseudovibrio denitrificans</name>
    <dbReference type="NCBI Taxonomy" id="258256"/>
    <lineage>
        <taxon>Bacteria</taxon>
        <taxon>Pseudomonadati</taxon>
        <taxon>Pseudomonadota</taxon>
        <taxon>Alphaproteobacteria</taxon>
        <taxon>Hyphomicrobiales</taxon>
        <taxon>Stappiaceae</taxon>
        <taxon>Pseudovibrio</taxon>
    </lineage>
</organism>
<protein>
    <submittedName>
        <fullName evidence="1">Uncharacterized protein</fullName>
    </submittedName>
</protein>
<gene>
    <name evidence="1" type="ORF">SAMN05444141_107337</name>
</gene>
<dbReference type="Proteomes" id="UP000183371">
    <property type="component" value="Unassembled WGS sequence"/>
</dbReference>
<dbReference type="EMBL" id="FPBD01000007">
    <property type="protein sequence ID" value="SFU07028.1"/>
    <property type="molecule type" value="Genomic_DNA"/>
</dbReference>